<reference evidence="4" key="1">
    <citation type="submission" date="2011-12" db="EMBL/GenBank/DDBJ databases">
        <title>Complete genome sequence of Streptomyces cattleya strain DSM 46488.</title>
        <authorList>
            <person name="Ou H.-Y."/>
            <person name="Li P."/>
            <person name="Zhao C."/>
            <person name="O'Hagan D."/>
            <person name="Deng Z."/>
        </authorList>
    </citation>
    <scope>NUCLEOTIDE SEQUENCE [LARGE SCALE GENOMIC DNA]</scope>
    <source>
        <strain evidence="4">ATCC 35852 / DSM 46488 / JCM 4925 / NBRC 14057 / NRRL 8057</strain>
        <plasmid evidence="4">Plasmid pSCATT</plasmid>
    </source>
</reference>
<dbReference type="EMBL" id="CP003229">
    <property type="protein sequence ID" value="AEW98439.1"/>
    <property type="molecule type" value="Genomic_DNA"/>
</dbReference>
<dbReference type="RefSeq" id="WP_014151929.1">
    <property type="nucleotide sequence ID" value="NC_016113.1"/>
</dbReference>
<gene>
    <name evidence="3" type="ordered locus">SCATT_p02460</name>
</gene>
<evidence type="ECO:0000313" key="4">
    <source>
        <dbReference type="Proteomes" id="UP000007842"/>
    </source>
</evidence>
<dbReference type="Proteomes" id="UP000007842">
    <property type="component" value="Plasmid pSCATT"/>
</dbReference>
<dbReference type="CDD" id="cd02440">
    <property type="entry name" value="AdoMet_MTases"/>
    <property type="match status" value="1"/>
</dbReference>
<dbReference type="Gene3D" id="3.40.50.150">
    <property type="entry name" value="Vaccinia Virus protein VP39"/>
    <property type="match status" value="1"/>
</dbReference>
<evidence type="ECO:0000313" key="3">
    <source>
        <dbReference type="EMBL" id="AEW98439.1"/>
    </source>
</evidence>
<dbReference type="GO" id="GO:0017000">
    <property type="term" value="P:antibiotic biosynthetic process"/>
    <property type="evidence" value="ECO:0007669"/>
    <property type="project" value="UniProtKB-ARBA"/>
</dbReference>
<geneLocation type="plasmid" evidence="3 4">
    <name>pSCATT</name>
</geneLocation>
<keyword evidence="3" id="KW-0489">Methyltransferase</keyword>
<feature type="domain" description="Methyltransferase" evidence="2">
    <location>
        <begin position="62"/>
        <end position="161"/>
    </location>
</feature>
<dbReference type="KEGG" id="scy:SCATT_p02460"/>
<accession>G8XEY8</accession>
<name>F8JMZ6_STREN</name>
<keyword evidence="1 3" id="KW-0808">Transferase</keyword>
<dbReference type="AlphaFoldDB" id="F8JMZ6"/>
<dbReference type="GO" id="GO:0008168">
    <property type="term" value="F:methyltransferase activity"/>
    <property type="evidence" value="ECO:0007669"/>
    <property type="project" value="UniProtKB-KW"/>
</dbReference>
<dbReference type="GO" id="GO:0032259">
    <property type="term" value="P:methylation"/>
    <property type="evidence" value="ECO:0007669"/>
    <property type="project" value="UniProtKB-KW"/>
</dbReference>
<dbReference type="PANTHER" id="PTHR43861">
    <property type="entry name" value="TRANS-ACONITATE 2-METHYLTRANSFERASE-RELATED"/>
    <property type="match status" value="1"/>
</dbReference>
<dbReference type="InterPro" id="IPR029063">
    <property type="entry name" value="SAM-dependent_MTases_sf"/>
</dbReference>
<dbReference type="Pfam" id="PF13649">
    <property type="entry name" value="Methyltransf_25"/>
    <property type="match status" value="1"/>
</dbReference>
<dbReference type="PATRIC" id="fig|1003195.11.peg.1433"/>
<dbReference type="KEGG" id="sct:SCAT_p1482"/>
<sequence>MTESARPLLGLAAKIAETFGPDLPILDLYGPDGSRLYDKMMSNDRAEIADFLEIAGRHRGTVLELAAGNGRTTLPFLEDGYTVTGLDASADMLERLTDKLKQPQWSQYAGQLDTVHSDMSDFDLGRTFDLVVLGMGTVWMLDEEQRAGLFRSVRKHLNEDGRFLLTLPEHPDLEDSDQAVEQRHAYVAHDGTAPAFCSLIEYFDPQQKLRLMSILAQRVENGAVTRTVLYAHWNHLVSATMLEKEIAQAGMRVIDRRDVQETRVTKAVDTNRHRWMFEVGI</sequence>
<evidence type="ECO:0000259" key="2">
    <source>
        <dbReference type="Pfam" id="PF13649"/>
    </source>
</evidence>
<accession>F8JMZ6</accession>
<keyword evidence="4" id="KW-1185">Reference proteome</keyword>
<dbReference type="InterPro" id="IPR049690">
    <property type="entry name" value="Daptide_MTase"/>
</dbReference>
<organism evidence="3 4">
    <name type="scientific">Streptantibioticus cattleyicolor (strain ATCC 35852 / DSM 46488 / JCM 4925 / NBRC 14057 / NRRL 8057)</name>
    <name type="common">Streptomyces cattleya</name>
    <dbReference type="NCBI Taxonomy" id="1003195"/>
    <lineage>
        <taxon>Bacteria</taxon>
        <taxon>Bacillati</taxon>
        <taxon>Actinomycetota</taxon>
        <taxon>Actinomycetes</taxon>
        <taxon>Kitasatosporales</taxon>
        <taxon>Streptomycetaceae</taxon>
        <taxon>Streptantibioticus</taxon>
    </lineage>
</organism>
<protein>
    <submittedName>
        <fullName evidence="3">Methyltransferase type 11</fullName>
    </submittedName>
</protein>
<dbReference type="NCBIfam" id="NF041820">
    <property type="entry name" value="daptide_MTase"/>
    <property type="match status" value="1"/>
</dbReference>
<dbReference type="OrthoDB" id="3172472at2"/>
<evidence type="ECO:0000256" key="1">
    <source>
        <dbReference type="ARBA" id="ARBA00022679"/>
    </source>
</evidence>
<dbReference type="SUPFAM" id="SSF53335">
    <property type="entry name" value="S-adenosyl-L-methionine-dependent methyltransferases"/>
    <property type="match status" value="1"/>
</dbReference>
<keyword evidence="3" id="KW-0614">Plasmid</keyword>
<proteinExistence type="predicted"/>
<dbReference type="InterPro" id="IPR041698">
    <property type="entry name" value="Methyltransf_25"/>
</dbReference>
<dbReference type="HOGENOM" id="CLU_085316_0_0_11"/>